<dbReference type="AlphaFoldDB" id="A0A937K2X4"/>
<name>A0A937K2X4_9CLOT</name>
<keyword evidence="2" id="KW-1133">Transmembrane helix</keyword>
<gene>
    <name evidence="4" type="ORF">JK634_08495</name>
</gene>
<evidence type="ECO:0000256" key="1">
    <source>
        <dbReference type="ARBA" id="ARBA00023125"/>
    </source>
</evidence>
<dbReference type="PANTHER" id="PTHR46558">
    <property type="entry name" value="TRACRIPTIONAL REGULATORY PROTEIN-RELATED-RELATED"/>
    <property type="match status" value="1"/>
</dbReference>
<evidence type="ECO:0000313" key="5">
    <source>
        <dbReference type="Proteomes" id="UP000623681"/>
    </source>
</evidence>
<dbReference type="Proteomes" id="UP000623681">
    <property type="component" value="Unassembled WGS sequence"/>
</dbReference>
<dbReference type="SMART" id="SM00530">
    <property type="entry name" value="HTH_XRE"/>
    <property type="match status" value="1"/>
</dbReference>
<sequence length="278" mass="30005">MNLAEKLQFLRNKNRLSQEELAERLGISRQAISKWESGQATPDLKKLITIADLYNVTIDSLVKDGDDFDIVQSKESYQNEKEEPEKIGDKNSQVVINVNKISMEYEYKSKRLLFGLPLVHINIGRGFKKAKGIVAVGNISYGILSLGFVSFGFLSCGFLSIGLISLALFSIGLLLAVGTISLGIISIGAISIGVFSFGALAIGKYAVGAAAMASDIAIGDYASGHIAIGNRVAGENTLPLDTSAKEVKTLIKREYPNLKDTALNIINFFVNHVMAGTK</sequence>
<feature type="domain" description="HTH cro/C1-type" evidence="3">
    <location>
        <begin position="7"/>
        <end position="61"/>
    </location>
</feature>
<reference evidence="4" key="1">
    <citation type="submission" date="2021-01" db="EMBL/GenBank/DDBJ databases">
        <title>Genome public.</title>
        <authorList>
            <person name="Liu C."/>
            <person name="Sun Q."/>
        </authorList>
    </citation>
    <scope>NUCLEOTIDE SEQUENCE</scope>
    <source>
        <strain evidence="4">YIM B02565</strain>
    </source>
</reference>
<dbReference type="PANTHER" id="PTHR46558:SF13">
    <property type="entry name" value="HTH-TYPE TRANSCRIPTIONAL REGULATOR IMMR"/>
    <property type="match status" value="1"/>
</dbReference>
<organism evidence="4 5">
    <name type="scientific">Clostridium paridis</name>
    <dbReference type="NCBI Taxonomy" id="2803863"/>
    <lineage>
        <taxon>Bacteria</taxon>
        <taxon>Bacillati</taxon>
        <taxon>Bacillota</taxon>
        <taxon>Clostridia</taxon>
        <taxon>Eubacteriales</taxon>
        <taxon>Clostridiaceae</taxon>
        <taxon>Clostridium</taxon>
    </lineage>
</organism>
<keyword evidence="2" id="KW-0472">Membrane</keyword>
<dbReference type="Pfam" id="PF01381">
    <property type="entry name" value="HTH_3"/>
    <property type="match status" value="1"/>
</dbReference>
<dbReference type="EMBL" id="JAESWA010000022">
    <property type="protein sequence ID" value="MBL4931841.1"/>
    <property type="molecule type" value="Genomic_DNA"/>
</dbReference>
<feature type="transmembrane region" description="Helical" evidence="2">
    <location>
        <begin position="180"/>
        <end position="202"/>
    </location>
</feature>
<protein>
    <submittedName>
        <fullName evidence="4">Helix-turn-helix transcriptional regulator</fullName>
    </submittedName>
</protein>
<evidence type="ECO:0000259" key="3">
    <source>
        <dbReference type="PROSITE" id="PS50943"/>
    </source>
</evidence>
<evidence type="ECO:0000313" key="4">
    <source>
        <dbReference type="EMBL" id="MBL4931841.1"/>
    </source>
</evidence>
<dbReference type="InterPro" id="IPR001387">
    <property type="entry name" value="Cro/C1-type_HTH"/>
</dbReference>
<comment type="caution">
    <text evidence="4">The sequence shown here is derived from an EMBL/GenBank/DDBJ whole genome shotgun (WGS) entry which is preliminary data.</text>
</comment>
<keyword evidence="2" id="KW-0812">Transmembrane</keyword>
<dbReference type="Gene3D" id="1.10.260.40">
    <property type="entry name" value="lambda repressor-like DNA-binding domains"/>
    <property type="match status" value="1"/>
</dbReference>
<dbReference type="PROSITE" id="PS50943">
    <property type="entry name" value="HTH_CROC1"/>
    <property type="match status" value="1"/>
</dbReference>
<dbReference type="InterPro" id="IPR010982">
    <property type="entry name" value="Lambda_DNA-bd_dom_sf"/>
</dbReference>
<proteinExistence type="predicted"/>
<keyword evidence="5" id="KW-1185">Reference proteome</keyword>
<dbReference type="GO" id="GO:0003677">
    <property type="term" value="F:DNA binding"/>
    <property type="evidence" value="ECO:0007669"/>
    <property type="project" value="UniProtKB-KW"/>
</dbReference>
<dbReference type="RefSeq" id="WP_202767226.1">
    <property type="nucleotide sequence ID" value="NZ_JAESWA010000022.1"/>
</dbReference>
<keyword evidence="1" id="KW-0238">DNA-binding</keyword>
<dbReference type="SUPFAM" id="SSF47413">
    <property type="entry name" value="lambda repressor-like DNA-binding domains"/>
    <property type="match status" value="1"/>
</dbReference>
<dbReference type="CDD" id="cd00093">
    <property type="entry name" value="HTH_XRE"/>
    <property type="match status" value="1"/>
</dbReference>
<feature type="transmembrane region" description="Helical" evidence="2">
    <location>
        <begin position="141"/>
        <end position="174"/>
    </location>
</feature>
<evidence type="ECO:0000256" key="2">
    <source>
        <dbReference type="SAM" id="Phobius"/>
    </source>
</evidence>
<accession>A0A937K2X4</accession>